<comment type="caution">
    <text evidence="1">The sequence shown here is derived from an EMBL/GenBank/DDBJ whole genome shotgun (WGS) entry which is preliminary data.</text>
</comment>
<proteinExistence type="predicted"/>
<evidence type="ECO:0000313" key="2">
    <source>
        <dbReference type="Proteomes" id="UP000248783"/>
    </source>
</evidence>
<evidence type="ECO:0000313" key="1">
    <source>
        <dbReference type="EMBL" id="PZR52795.1"/>
    </source>
</evidence>
<dbReference type="Proteomes" id="UP000248783">
    <property type="component" value="Unassembled WGS sequence"/>
</dbReference>
<reference evidence="1 2" key="1">
    <citation type="submission" date="2018-06" db="EMBL/GenBank/DDBJ databases">
        <title>Whole genome sequencing of a novel hydrocarbon degrading bacterial strain, PW21 isolated from oil contaminated produced water sample.</title>
        <authorList>
            <person name="Nagkirti P."/>
            <person name="Shaikh A."/>
            <person name="Gowdaman V."/>
            <person name="Engineer A.E."/>
            <person name="Dagar S."/>
            <person name="Dhakephalkar P.K."/>
        </authorList>
    </citation>
    <scope>NUCLEOTIDE SEQUENCE [LARGE SCALE GENOMIC DNA]</scope>
    <source>
        <strain evidence="1 2">PW21</strain>
    </source>
</reference>
<accession>A0A2W5WYA5</accession>
<sequence length="306" mass="34030">MQVTTHYDIPGPVPFLDVDVSADKPMFVDPHAIRLSGAPQPFAADAIQCMETFFHEVTACALSNTQSDQRRGLALLQRFTEPWETRLGLAESGIQGHGGSDDVGEWIWEALRGDARMLVDVGILTQIEDIPLFVEGVAEDITSDLTTRIIFGPLAEFTAQMVAQFPQFTAAGHGTKKVERQVWDPQRRRWTTAVLDLPVADGRALVLVPRDWARATLLMSAGRFYETSTLSYVQLEQAAVTQDGKVIKPRKEDLKKQQALGRGRATILEVVRRAHANGENLVEVFKSFVDSKYEPLDDDRINSKLA</sequence>
<keyword evidence="2" id="KW-1185">Reference proteome</keyword>
<dbReference type="EMBL" id="QKWH01000007">
    <property type="protein sequence ID" value="PZR52795.1"/>
    <property type="molecule type" value="Genomic_DNA"/>
</dbReference>
<organism evidence="1 2">
    <name type="scientific">Xylanimonas oleitrophica</name>
    <dbReference type="NCBI Taxonomy" id="2607479"/>
    <lineage>
        <taxon>Bacteria</taxon>
        <taxon>Bacillati</taxon>
        <taxon>Actinomycetota</taxon>
        <taxon>Actinomycetes</taxon>
        <taxon>Micrococcales</taxon>
        <taxon>Promicromonosporaceae</taxon>
        <taxon>Xylanimonas</taxon>
    </lineage>
</organism>
<gene>
    <name evidence="1" type="ORF">DNL40_10545</name>
</gene>
<protein>
    <submittedName>
        <fullName evidence="1">Uncharacterized protein</fullName>
    </submittedName>
</protein>
<name>A0A2W5WYA5_9MICO</name>
<dbReference type="AlphaFoldDB" id="A0A2W5WYA5"/>